<reference evidence="1" key="1">
    <citation type="submission" date="2014-11" db="EMBL/GenBank/DDBJ databases">
        <authorList>
            <person name="Amaro Gonzalez C."/>
        </authorList>
    </citation>
    <scope>NUCLEOTIDE SEQUENCE</scope>
</reference>
<organism evidence="1">
    <name type="scientific">Anguilla anguilla</name>
    <name type="common">European freshwater eel</name>
    <name type="synonym">Muraena anguilla</name>
    <dbReference type="NCBI Taxonomy" id="7936"/>
    <lineage>
        <taxon>Eukaryota</taxon>
        <taxon>Metazoa</taxon>
        <taxon>Chordata</taxon>
        <taxon>Craniata</taxon>
        <taxon>Vertebrata</taxon>
        <taxon>Euteleostomi</taxon>
        <taxon>Actinopterygii</taxon>
        <taxon>Neopterygii</taxon>
        <taxon>Teleostei</taxon>
        <taxon>Anguilliformes</taxon>
        <taxon>Anguillidae</taxon>
        <taxon>Anguilla</taxon>
    </lineage>
</organism>
<evidence type="ECO:0000313" key="1">
    <source>
        <dbReference type="EMBL" id="JAH50108.1"/>
    </source>
</evidence>
<proteinExistence type="predicted"/>
<dbReference type="EMBL" id="GBXM01058469">
    <property type="protein sequence ID" value="JAH50108.1"/>
    <property type="molecule type" value="Transcribed_RNA"/>
</dbReference>
<protein>
    <submittedName>
        <fullName evidence="1">Uncharacterized protein</fullName>
    </submittedName>
</protein>
<name>A0A0E9TBK6_ANGAN</name>
<sequence length="47" mass="5028">MTNKHLCTCSSTKANAQQWPNASTIAQSSYAGAEHKMNGACQITDNI</sequence>
<accession>A0A0E9TBK6</accession>
<dbReference type="AlphaFoldDB" id="A0A0E9TBK6"/>
<reference evidence="1" key="2">
    <citation type="journal article" date="2015" name="Fish Shellfish Immunol.">
        <title>Early steps in the European eel (Anguilla anguilla)-Vibrio vulnificus interaction in the gills: Role of the RtxA13 toxin.</title>
        <authorList>
            <person name="Callol A."/>
            <person name="Pajuelo D."/>
            <person name="Ebbesson L."/>
            <person name="Teles M."/>
            <person name="MacKenzie S."/>
            <person name="Amaro C."/>
        </authorList>
    </citation>
    <scope>NUCLEOTIDE SEQUENCE</scope>
</reference>